<name>A0A6B1DPA7_9CHLR</name>
<dbReference type="PANTHER" id="PTHR36924:SF1">
    <property type="entry name" value="ANTITOXIN HIGA-1"/>
    <property type="match status" value="1"/>
</dbReference>
<dbReference type="SUPFAM" id="SSF47413">
    <property type="entry name" value="lambda repressor-like DNA-binding domains"/>
    <property type="match status" value="1"/>
</dbReference>
<proteinExistence type="predicted"/>
<dbReference type="GO" id="GO:0003677">
    <property type="term" value="F:DNA binding"/>
    <property type="evidence" value="ECO:0007669"/>
    <property type="project" value="UniProtKB-KW"/>
</dbReference>
<dbReference type="NCBIfam" id="TIGR02607">
    <property type="entry name" value="antidote_HigA"/>
    <property type="match status" value="1"/>
</dbReference>
<protein>
    <submittedName>
        <fullName evidence="3">HigA family addiction module antidote protein</fullName>
    </submittedName>
</protein>
<dbReference type="InterPro" id="IPR001387">
    <property type="entry name" value="Cro/C1-type_HTH"/>
</dbReference>
<accession>A0A6B1DPA7</accession>
<evidence type="ECO:0000313" key="3">
    <source>
        <dbReference type="EMBL" id="MYD89278.1"/>
    </source>
</evidence>
<evidence type="ECO:0000259" key="2">
    <source>
        <dbReference type="PROSITE" id="PS50943"/>
    </source>
</evidence>
<organism evidence="3">
    <name type="scientific">Caldilineaceae bacterium SB0662_bin_9</name>
    <dbReference type="NCBI Taxonomy" id="2605258"/>
    <lineage>
        <taxon>Bacteria</taxon>
        <taxon>Bacillati</taxon>
        <taxon>Chloroflexota</taxon>
        <taxon>Caldilineae</taxon>
        <taxon>Caldilineales</taxon>
        <taxon>Caldilineaceae</taxon>
    </lineage>
</organism>
<comment type="caution">
    <text evidence="3">The sequence shown here is derived from an EMBL/GenBank/DDBJ whole genome shotgun (WGS) entry which is preliminary data.</text>
</comment>
<feature type="domain" description="HTH cro/C1-type" evidence="2">
    <location>
        <begin position="13"/>
        <end position="67"/>
    </location>
</feature>
<dbReference type="InterPro" id="IPR013430">
    <property type="entry name" value="Toxin_antidote_HigA"/>
</dbReference>
<sequence>MTTAEPIHPGEHLAEIMNELGITQYRLAKTMGVPPIRVHDIVHCRRSITADTALRLGQALAMTPDFWLNLQRMYDLDLARITTDTSTIEPLVEVSV</sequence>
<dbReference type="Pfam" id="PF01381">
    <property type="entry name" value="HTH_3"/>
    <property type="match status" value="1"/>
</dbReference>
<dbReference type="SMART" id="SM00530">
    <property type="entry name" value="HTH_XRE"/>
    <property type="match status" value="1"/>
</dbReference>
<dbReference type="CDD" id="cd00093">
    <property type="entry name" value="HTH_XRE"/>
    <property type="match status" value="1"/>
</dbReference>
<evidence type="ECO:0000256" key="1">
    <source>
        <dbReference type="ARBA" id="ARBA00023125"/>
    </source>
</evidence>
<dbReference type="Gene3D" id="1.10.260.40">
    <property type="entry name" value="lambda repressor-like DNA-binding domains"/>
    <property type="match status" value="1"/>
</dbReference>
<keyword evidence="1" id="KW-0238">DNA-binding</keyword>
<dbReference type="AlphaFoldDB" id="A0A6B1DPA7"/>
<reference evidence="3" key="1">
    <citation type="submission" date="2019-09" db="EMBL/GenBank/DDBJ databases">
        <title>Characterisation of the sponge microbiome using genome-centric metagenomics.</title>
        <authorList>
            <person name="Engelberts J.P."/>
            <person name="Robbins S.J."/>
            <person name="De Goeij J.M."/>
            <person name="Aranda M."/>
            <person name="Bell S.C."/>
            <person name="Webster N.S."/>
        </authorList>
    </citation>
    <scope>NUCLEOTIDE SEQUENCE</scope>
    <source>
        <strain evidence="3">SB0662_bin_9</strain>
    </source>
</reference>
<dbReference type="PROSITE" id="PS50943">
    <property type="entry name" value="HTH_CROC1"/>
    <property type="match status" value="1"/>
</dbReference>
<dbReference type="EMBL" id="VXPY01000015">
    <property type="protein sequence ID" value="MYD89278.1"/>
    <property type="molecule type" value="Genomic_DNA"/>
</dbReference>
<gene>
    <name evidence="3" type="ORF">F4Y08_02910</name>
</gene>
<dbReference type="InterPro" id="IPR010982">
    <property type="entry name" value="Lambda_DNA-bd_dom_sf"/>
</dbReference>
<dbReference type="PANTHER" id="PTHR36924">
    <property type="entry name" value="ANTITOXIN HIGA-1"/>
    <property type="match status" value="1"/>
</dbReference>